<feature type="non-terminal residue" evidence="3">
    <location>
        <position position="238"/>
    </location>
</feature>
<dbReference type="InterPro" id="IPR011098">
    <property type="entry name" value="G5_dom"/>
</dbReference>
<organism evidence="3">
    <name type="scientific">human gut metagenome</name>
    <dbReference type="NCBI Taxonomy" id="408170"/>
    <lineage>
        <taxon>unclassified sequences</taxon>
        <taxon>metagenomes</taxon>
        <taxon>organismal metagenomes</taxon>
    </lineage>
</organism>
<name>K1T3D1_9ZZZZ</name>
<dbReference type="Gene3D" id="2.20.230.10">
    <property type="entry name" value="Resuscitation-promoting factor rpfb"/>
    <property type="match status" value="1"/>
</dbReference>
<feature type="domain" description="G5" evidence="2">
    <location>
        <begin position="77"/>
        <end position="157"/>
    </location>
</feature>
<proteinExistence type="predicted"/>
<dbReference type="EMBL" id="AJWY01006211">
    <property type="protein sequence ID" value="EKC67482.1"/>
    <property type="molecule type" value="Genomic_DNA"/>
</dbReference>
<dbReference type="AlphaFoldDB" id="K1T3D1"/>
<dbReference type="SMART" id="SM01208">
    <property type="entry name" value="G5"/>
    <property type="match status" value="1"/>
</dbReference>
<feature type="non-terminal residue" evidence="3">
    <location>
        <position position="1"/>
    </location>
</feature>
<protein>
    <submittedName>
        <fullName evidence="3">Protein containing G5 domain protein</fullName>
    </submittedName>
</protein>
<evidence type="ECO:0000313" key="3">
    <source>
        <dbReference type="EMBL" id="EKC67482.1"/>
    </source>
</evidence>
<keyword evidence="1" id="KW-0732">Signal</keyword>
<dbReference type="PROSITE" id="PS51109">
    <property type="entry name" value="G5"/>
    <property type="match status" value="1"/>
</dbReference>
<dbReference type="Pfam" id="PF07501">
    <property type="entry name" value="G5"/>
    <property type="match status" value="1"/>
</dbReference>
<dbReference type="InterPro" id="IPR007137">
    <property type="entry name" value="DUF348"/>
</dbReference>
<comment type="caution">
    <text evidence="3">The sequence shown here is derived from an EMBL/GenBank/DDBJ whole genome shotgun (WGS) entry which is preliminary data.</text>
</comment>
<sequence length="238" mass="25528">GQLITYPLDTVLKDGMDVRVTNSYDVSVTADGTTNSFTMGEGTVRDALNRIGVTLGDDDEVSPELDSEVCEGTAITVYRVSYSYRTVTETVEFTKKTEKSAELYTDQQVISQKGVNGSKKVTYCDKTVDGKYASSEAVTTVVLEQAVPQITTVGTKQRPIVVRNLKNNGSPISELTVPSSINIENGAPTSYSKIITGKASAYTASPTAKTSTGRTVKAGYVAVNPKQTTLRQRALDSL</sequence>
<reference evidence="3" key="1">
    <citation type="journal article" date="2013" name="Environ. Microbiol.">
        <title>Microbiota from the distal guts of lean and obese adolescents exhibit partial functional redundancy besides clear differences in community structure.</title>
        <authorList>
            <person name="Ferrer M."/>
            <person name="Ruiz A."/>
            <person name="Lanza F."/>
            <person name="Haange S.B."/>
            <person name="Oberbach A."/>
            <person name="Till H."/>
            <person name="Bargiela R."/>
            <person name="Campoy C."/>
            <person name="Segura M.T."/>
            <person name="Richter M."/>
            <person name="von Bergen M."/>
            <person name="Seifert J."/>
            <person name="Suarez A."/>
        </authorList>
    </citation>
    <scope>NUCLEOTIDE SEQUENCE</scope>
</reference>
<evidence type="ECO:0000259" key="2">
    <source>
        <dbReference type="PROSITE" id="PS51109"/>
    </source>
</evidence>
<gene>
    <name evidence="3" type="ORF">LEA_09277</name>
</gene>
<dbReference type="Pfam" id="PF03990">
    <property type="entry name" value="DUF348"/>
    <property type="match status" value="1"/>
</dbReference>
<evidence type="ECO:0000256" key="1">
    <source>
        <dbReference type="ARBA" id="ARBA00022729"/>
    </source>
</evidence>
<accession>K1T3D1</accession>